<dbReference type="AlphaFoldDB" id="A0A2S3HWC8"/>
<evidence type="ECO:0000256" key="1">
    <source>
        <dbReference type="SAM" id="MobiDB-lite"/>
    </source>
</evidence>
<proteinExistence type="predicted"/>
<dbReference type="Gramene" id="PAN31286">
    <property type="protein sequence ID" value="PAN31286"/>
    <property type="gene ID" value="PAHAL_5G409600"/>
</dbReference>
<dbReference type="Proteomes" id="UP000243499">
    <property type="component" value="Chromosome 5"/>
</dbReference>
<organism evidence="2">
    <name type="scientific">Panicum hallii</name>
    <dbReference type="NCBI Taxonomy" id="206008"/>
    <lineage>
        <taxon>Eukaryota</taxon>
        <taxon>Viridiplantae</taxon>
        <taxon>Streptophyta</taxon>
        <taxon>Embryophyta</taxon>
        <taxon>Tracheophyta</taxon>
        <taxon>Spermatophyta</taxon>
        <taxon>Magnoliopsida</taxon>
        <taxon>Liliopsida</taxon>
        <taxon>Poales</taxon>
        <taxon>Poaceae</taxon>
        <taxon>PACMAD clade</taxon>
        <taxon>Panicoideae</taxon>
        <taxon>Panicodae</taxon>
        <taxon>Paniceae</taxon>
        <taxon>Panicinae</taxon>
        <taxon>Panicum</taxon>
        <taxon>Panicum sect. Panicum</taxon>
    </lineage>
</organism>
<name>A0A2S3HWC8_9POAL</name>
<protein>
    <submittedName>
        <fullName evidence="2">Uncharacterized protein</fullName>
    </submittedName>
</protein>
<reference evidence="2" key="1">
    <citation type="submission" date="2018-04" db="EMBL/GenBank/DDBJ databases">
        <title>WGS assembly of Panicum hallii.</title>
        <authorList>
            <person name="Lovell J."/>
            <person name="Jenkins J."/>
            <person name="Lowry D."/>
            <person name="Mamidi S."/>
            <person name="Sreedasyam A."/>
            <person name="Weng X."/>
            <person name="Barry K."/>
            <person name="Bonette J."/>
            <person name="Campitelli B."/>
            <person name="Daum C."/>
            <person name="Gordon S."/>
            <person name="Gould B."/>
            <person name="Lipzen A."/>
            <person name="Macqueen A."/>
            <person name="Palacio-Mejia J."/>
            <person name="Plott C."/>
            <person name="Shakirov E."/>
            <person name="Shu S."/>
            <person name="Yoshinaga Y."/>
            <person name="Zane M."/>
            <person name="Rokhsar D."/>
            <person name="Grimwood J."/>
            <person name="Schmutz J."/>
            <person name="Juenger T."/>
        </authorList>
    </citation>
    <scope>NUCLEOTIDE SEQUENCE [LARGE SCALE GENOMIC DNA]</scope>
    <source>
        <strain evidence="2">FIL2</strain>
    </source>
</reference>
<dbReference type="EMBL" id="CM008050">
    <property type="protein sequence ID" value="PAN31286.1"/>
    <property type="molecule type" value="Genomic_DNA"/>
</dbReference>
<sequence length="129" mass="14074">MEMTIEEELDHFAEASMGLLPDDLQELPTGSFSMEVDAAAAAAFGDQQQQQDGEEFVAFWEKLIGGGGGGGLEPNDGSPPRLLHHDDHGLMTRDRALPRGIVEPRTEEGLHEHGLDDDDLFFLAAMEEV</sequence>
<accession>A0A2S3HWC8</accession>
<evidence type="ECO:0000313" key="2">
    <source>
        <dbReference type="EMBL" id="PAN31286.1"/>
    </source>
</evidence>
<gene>
    <name evidence="2" type="ORF">PAHAL_5G409600</name>
</gene>
<feature type="region of interest" description="Disordered" evidence="1">
    <location>
        <begin position="67"/>
        <end position="86"/>
    </location>
</feature>